<evidence type="ECO:0000256" key="9">
    <source>
        <dbReference type="ARBA" id="ARBA00022777"/>
    </source>
</evidence>
<gene>
    <name evidence="17" type="primary">yycG</name>
    <name evidence="17" type="ORF">ERS021757_01484</name>
</gene>
<dbReference type="SUPFAM" id="SSF55874">
    <property type="entry name" value="ATPase domain of HSP90 chaperone/DNA topoisomerase II/histidine kinase"/>
    <property type="match status" value="1"/>
</dbReference>
<dbReference type="GO" id="GO:0005886">
    <property type="term" value="C:plasma membrane"/>
    <property type="evidence" value="ECO:0007669"/>
    <property type="project" value="UniProtKB-SubCell"/>
</dbReference>
<feature type="domain" description="Histidine kinase" evidence="15">
    <location>
        <begin position="239"/>
        <end position="447"/>
    </location>
</feature>
<dbReference type="InterPro" id="IPR050398">
    <property type="entry name" value="HssS/ArlS-like"/>
</dbReference>
<feature type="domain" description="HAMP" evidence="16">
    <location>
        <begin position="165"/>
        <end position="217"/>
    </location>
</feature>
<keyword evidence="10" id="KW-0067">ATP-binding</keyword>
<dbReference type="AlphaFoldDB" id="A0A0T8UBE5"/>
<dbReference type="CDD" id="cd00075">
    <property type="entry name" value="HATPase"/>
    <property type="match status" value="1"/>
</dbReference>
<organism evidence="17 18">
    <name type="scientific">Streptococcus pseudopneumoniae</name>
    <dbReference type="NCBI Taxonomy" id="257758"/>
    <lineage>
        <taxon>Bacteria</taxon>
        <taxon>Bacillati</taxon>
        <taxon>Bacillota</taxon>
        <taxon>Bacilli</taxon>
        <taxon>Lactobacillales</taxon>
        <taxon>Streptococcaceae</taxon>
        <taxon>Streptococcus</taxon>
    </lineage>
</organism>
<evidence type="ECO:0000313" key="18">
    <source>
        <dbReference type="Proteomes" id="UP000041827"/>
    </source>
</evidence>
<keyword evidence="5" id="KW-0597">Phosphoprotein</keyword>
<dbReference type="InterPro" id="IPR003660">
    <property type="entry name" value="HAMP_dom"/>
</dbReference>
<evidence type="ECO:0000256" key="5">
    <source>
        <dbReference type="ARBA" id="ARBA00022553"/>
    </source>
</evidence>
<reference evidence="18" key="1">
    <citation type="submission" date="2015-03" db="EMBL/GenBank/DDBJ databases">
        <authorList>
            <consortium name="Pathogen Informatics"/>
        </authorList>
    </citation>
    <scope>NUCLEOTIDE SEQUENCE [LARGE SCALE GENOMIC DNA]</scope>
    <source>
        <strain evidence="18">SMRU2248</strain>
    </source>
</reference>
<keyword evidence="8" id="KW-0547">Nucleotide-binding</keyword>
<dbReference type="InterPro" id="IPR036097">
    <property type="entry name" value="HisK_dim/P_sf"/>
</dbReference>
<evidence type="ECO:0000256" key="7">
    <source>
        <dbReference type="ARBA" id="ARBA00022692"/>
    </source>
</evidence>
<dbReference type="SUPFAM" id="SSF47384">
    <property type="entry name" value="Homodimeric domain of signal transducing histidine kinase"/>
    <property type="match status" value="1"/>
</dbReference>
<evidence type="ECO:0000256" key="10">
    <source>
        <dbReference type="ARBA" id="ARBA00022840"/>
    </source>
</evidence>
<evidence type="ECO:0000256" key="11">
    <source>
        <dbReference type="ARBA" id="ARBA00022989"/>
    </source>
</evidence>
<dbReference type="RefSeq" id="WP_050261783.1">
    <property type="nucleotide sequence ID" value="NZ_CMJT01000013.1"/>
</dbReference>
<evidence type="ECO:0000256" key="14">
    <source>
        <dbReference type="SAM" id="Phobius"/>
    </source>
</evidence>
<dbReference type="InterPro" id="IPR003594">
    <property type="entry name" value="HATPase_dom"/>
</dbReference>
<evidence type="ECO:0000259" key="15">
    <source>
        <dbReference type="PROSITE" id="PS50109"/>
    </source>
</evidence>
<dbReference type="Pfam" id="PF00512">
    <property type="entry name" value="HisKA"/>
    <property type="match status" value="1"/>
</dbReference>
<keyword evidence="7 14" id="KW-0812">Transmembrane</keyword>
<feature type="transmembrane region" description="Helical" evidence="14">
    <location>
        <begin position="12"/>
        <end position="39"/>
    </location>
</feature>
<feature type="transmembrane region" description="Helical" evidence="14">
    <location>
        <begin position="144"/>
        <end position="163"/>
    </location>
</feature>
<name>A0A0T8UBE5_9STRE</name>
<dbReference type="Gene3D" id="1.10.287.130">
    <property type="match status" value="1"/>
</dbReference>
<dbReference type="GO" id="GO:0005524">
    <property type="term" value="F:ATP binding"/>
    <property type="evidence" value="ECO:0007669"/>
    <property type="project" value="UniProtKB-KW"/>
</dbReference>
<dbReference type="CDD" id="cd06225">
    <property type="entry name" value="HAMP"/>
    <property type="match status" value="1"/>
</dbReference>
<keyword evidence="11 14" id="KW-1133">Transmembrane helix</keyword>
<dbReference type="SMART" id="SM00388">
    <property type="entry name" value="HisKA"/>
    <property type="match status" value="1"/>
</dbReference>
<evidence type="ECO:0000259" key="16">
    <source>
        <dbReference type="PROSITE" id="PS50885"/>
    </source>
</evidence>
<keyword evidence="9 17" id="KW-0418">Kinase</keyword>
<evidence type="ECO:0000256" key="4">
    <source>
        <dbReference type="ARBA" id="ARBA00022475"/>
    </source>
</evidence>
<keyword evidence="6 17" id="KW-0808">Transferase</keyword>
<proteinExistence type="predicted"/>
<sequence>MIKNPKLLTKSFLRSFAILGGVGLVIHIAIYLTFPFYYIQLEGEKFNESARVFTEYLKTKTADEIPSLLQSYSKSLTISAHLKRDILDKRLPLVHDLDIKDGELSNYIVMLDKPVSTVDGKQVTVQFVQGVDIYKEAKNILLLYLPYTFLVTIAFSFVFSYFYTKRLLNPLFYISEVTSKMQDLDDNIRFDESRKDEVGEVGKQINGVYEHLLKVIHELENRNEQIVKLQNQKVSFVRGASHELKTPLATLRIILENMQYNVGDYKDHPKYLEKSIDKIDQMSFLLEEVLESSKFQEWTECSEILMVNTVLTDVLSRYQELAFSKNIVIDNQLTTDTKVRMSLKALDKVLTNLISNAIKYSDQSGIVTISEQDGYLSIRNTCAPLNQEELEHLFDIFYHSQIVTDRETGSGLGLYIVKNILESHRMSYSFLPYEQGMEFKICLLPDS</sequence>
<dbReference type="GO" id="GO:0000155">
    <property type="term" value="F:phosphorelay sensor kinase activity"/>
    <property type="evidence" value="ECO:0007669"/>
    <property type="project" value="InterPro"/>
</dbReference>
<dbReference type="Pfam" id="PF02518">
    <property type="entry name" value="HATPase_c"/>
    <property type="match status" value="1"/>
</dbReference>
<dbReference type="PROSITE" id="PS50885">
    <property type="entry name" value="HAMP"/>
    <property type="match status" value="1"/>
</dbReference>
<evidence type="ECO:0000256" key="8">
    <source>
        <dbReference type="ARBA" id="ARBA00022741"/>
    </source>
</evidence>
<keyword evidence="12" id="KW-0902">Two-component regulatory system</keyword>
<evidence type="ECO:0000256" key="3">
    <source>
        <dbReference type="ARBA" id="ARBA00012438"/>
    </source>
</evidence>
<dbReference type="Gene3D" id="6.10.340.10">
    <property type="match status" value="1"/>
</dbReference>
<dbReference type="PROSITE" id="PS50109">
    <property type="entry name" value="HIS_KIN"/>
    <property type="match status" value="1"/>
</dbReference>
<dbReference type="InterPro" id="IPR036890">
    <property type="entry name" value="HATPase_C_sf"/>
</dbReference>
<dbReference type="InterPro" id="IPR005467">
    <property type="entry name" value="His_kinase_dom"/>
</dbReference>
<dbReference type="PANTHER" id="PTHR45528">
    <property type="entry name" value="SENSOR HISTIDINE KINASE CPXA"/>
    <property type="match status" value="1"/>
</dbReference>
<dbReference type="CDD" id="cd00082">
    <property type="entry name" value="HisKA"/>
    <property type="match status" value="1"/>
</dbReference>
<keyword evidence="13 14" id="KW-0472">Membrane</keyword>
<dbReference type="EC" id="2.7.13.3" evidence="3"/>
<evidence type="ECO:0000256" key="12">
    <source>
        <dbReference type="ARBA" id="ARBA00023012"/>
    </source>
</evidence>
<dbReference type="Pfam" id="PF00672">
    <property type="entry name" value="HAMP"/>
    <property type="match status" value="1"/>
</dbReference>
<dbReference type="InterPro" id="IPR003661">
    <property type="entry name" value="HisK_dim/P_dom"/>
</dbReference>
<dbReference type="Proteomes" id="UP000041827">
    <property type="component" value="Unassembled WGS sequence"/>
</dbReference>
<comment type="catalytic activity">
    <reaction evidence="1">
        <text>ATP + protein L-histidine = ADP + protein N-phospho-L-histidine.</text>
        <dbReference type="EC" id="2.7.13.3"/>
    </reaction>
</comment>
<evidence type="ECO:0000256" key="13">
    <source>
        <dbReference type="ARBA" id="ARBA00023136"/>
    </source>
</evidence>
<dbReference type="PANTHER" id="PTHR45528:SF1">
    <property type="entry name" value="SENSOR HISTIDINE KINASE CPXA"/>
    <property type="match status" value="1"/>
</dbReference>
<evidence type="ECO:0000256" key="1">
    <source>
        <dbReference type="ARBA" id="ARBA00000085"/>
    </source>
</evidence>
<evidence type="ECO:0000313" key="17">
    <source>
        <dbReference type="EMBL" id="CKB06877.1"/>
    </source>
</evidence>
<protein>
    <recommendedName>
        <fullName evidence="3">histidine kinase</fullName>
        <ecNumber evidence="3">2.7.13.3</ecNumber>
    </recommendedName>
</protein>
<dbReference type="EMBL" id="CMJT01000013">
    <property type="protein sequence ID" value="CKB06877.1"/>
    <property type="molecule type" value="Genomic_DNA"/>
</dbReference>
<evidence type="ECO:0000256" key="6">
    <source>
        <dbReference type="ARBA" id="ARBA00022679"/>
    </source>
</evidence>
<accession>A0A0T8UBE5</accession>
<evidence type="ECO:0000256" key="2">
    <source>
        <dbReference type="ARBA" id="ARBA00004651"/>
    </source>
</evidence>
<dbReference type="Gene3D" id="3.30.565.10">
    <property type="entry name" value="Histidine kinase-like ATPase, C-terminal domain"/>
    <property type="match status" value="1"/>
</dbReference>
<comment type="subcellular location">
    <subcellularLocation>
        <location evidence="2">Cell membrane</location>
        <topology evidence="2">Multi-pass membrane protein</topology>
    </subcellularLocation>
</comment>
<keyword evidence="4" id="KW-1003">Cell membrane</keyword>
<dbReference type="SMART" id="SM00387">
    <property type="entry name" value="HATPase_c"/>
    <property type="match status" value="1"/>
</dbReference>